<protein>
    <recommendedName>
        <fullName evidence="4">Blue (type 1) copper domain-containing protein</fullName>
    </recommendedName>
</protein>
<keyword evidence="1" id="KW-0732">Signal</keyword>
<sequence length="275" mass="26891">MTQSQVFGAFLILMLAFGGQAGAREVSAGRRLAQASAQSSAFASGWTPASVAQAIAQAGTSIAGGNSIASASGSAYNGGANSFGTRYAQALSQAAATSSTGLNSVAQALAQSASAGGNSATAAASAIATAFSSGSSNFASATAMAQSSVGSYGGSTALASASASSGSRNIPLAWNLAAVPFQPLFINVGDTVTFMWSNSTIPHGIFALPPGPGANCDPVNSAMGMGNSLEEAPVEVGSFQFTATQAGTFNYACPVKAGTAQGHCNRGMLQSITVG</sequence>
<evidence type="ECO:0000313" key="3">
    <source>
        <dbReference type="Proteomes" id="UP001465755"/>
    </source>
</evidence>
<feature type="chain" id="PRO_5043934740" description="Blue (type 1) copper domain-containing protein" evidence="1">
    <location>
        <begin position="24"/>
        <end position="275"/>
    </location>
</feature>
<accession>A0AAW1PMX6</accession>
<evidence type="ECO:0000256" key="1">
    <source>
        <dbReference type="SAM" id="SignalP"/>
    </source>
</evidence>
<dbReference type="Gene3D" id="2.60.40.420">
    <property type="entry name" value="Cupredoxins - blue copper proteins"/>
    <property type="match status" value="1"/>
</dbReference>
<keyword evidence="3" id="KW-1185">Reference proteome</keyword>
<dbReference type="Proteomes" id="UP001465755">
    <property type="component" value="Unassembled WGS sequence"/>
</dbReference>
<evidence type="ECO:0000313" key="2">
    <source>
        <dbReference type="EMBL" id="KAK9814931.1"/>
    </source>
</evidence>
<dbReference type="AlphaFoldDB" id="A0AAW1PMX6"/>
<name>A0AAW1PMX6_9CHLO</name>
<proteinExistence type="predicted"/>
<evidence type="ECO:0008006" key="4">
    <source>
        <dbReference type="Google" id="ProtNLM"/>
    </source>
</evidence>
<gene>
    <name evidence="2" type="ORF">WJX73_002309</name>
</gene>
<reference evidence="2 3" key="1">
    <citation type="journal article" date="2024" name="Nat. Commun.">
        <title>Phylogenomics reveals the evolutionary origins of lichenization in chlorophyte algae.</title>
        <authorList>
            <person name="Puginier C."/>
            <person name="Libourel C."/>
            <person name="Otte J."/>
            <person name="Skaloud P."/>
            <person name="Haon M."/>
            <person name="Grisel S."/>
            <person name="Petersen M."/>
            <person name="Berrin J.G."/>
            <person name="Delaux P.M."/>
            <person name="Dal Grande F."/>
            <person name="Keller J."/>
        </authorList>
    </citation>
    <scope>NUCLEOTIDE SEQUENCE [LARGE SCALE GENOMIC DNA]</scope>
    <source>
        <strain evidence="2 3">SAG 2036</strain>
    </source>
</reference>
<organism evidence="2 3">
    <name type="scientific">Symbiochloris irregularis</name>
    <dbReference type="NCBI Taxonomy" id="706552"/>
    <lineage>
        <taxon>Eukaryota</taxon>
        <taxon>Viridiplantae</taxon>
        <taxon>Chlorophyta</taxon>
        <taxon>core chlorophytes</taxon>
        <taxon>Trebouxiophyceae</taxon>
        <taxon>Trebouxiales</taxon>
        <taxon>Trebouxiaceae</taxon>
        <taxon>Symbiochloris</taxon>
    </lineage>
</organism>
<dbReference type="SUPFAM" id="SSF49503">
    <property type="entry name" value="Cupredoxins"/>
    <property type="match status" value="1"/>
</dbReference>
<comment type="caution">
    <text evidence="2">The sequence shown here is derived from an EMBL/GenBank/DDBJ whole genome shotgun (WGS) entry which is preliminary data.</text>
</comment>
<dbReference type="EMBL" id="JALJOQ010000001">
    <property type="protein sequence ID" value="KAK9814931.1"/>
    <property type="molecule type" value="Genomic_DNA"/>
</dbReference>
<dbReference type="InterPro" id="IPR008972">
    <property type="entry name" value="Cupredoxin"/>
</dbReference>
<feature type="signal peptide" evidence="1">
    <location>
        <begin position="1"/>
        <end position="23"/>
    </location>
</feature>